<comment type="caution">
    <text evidence="2">The sequence shown here is derived from an EMBL/GenBank/DDBJ whole genome shotgun (WGS) entry which is preliminary data.</text>
</comment>
<dbReference type="GO" id="GO:0016787">
    <property type="term" value="F:hydrolase activity"/>
    <property type="evidence" value="ECO:0007669"/>
    <property type="project" value="UniProtKB-KW"/>
</dbReference>
<dbReference type="InterPro" id="IPR032710">
    <property type="entry name" value="NTF2-like_dom_sf"/>
</dbReference>
<keyword evidence="2" id="KW-0378">Hydrolase</keyword>
<gene>
    <name evidence="2" type="ORF">AWC19_15445</name>
</gene>
<sequence length="148" mass="16632">MMTNEERIVQHILEMWGPGVEGVKESFRRYGTDDLVWWNSGRGALTGLEECLKGLDEMFDALQIATVECPIRTLLATSRRVVVERSDNLYRADGTVIAEIPVTGVLEFDANKVTTWRDYCDDWISKLELGQPVVSAPTAAEMRHGVSE</sequence>
<reference evidence="2 3" key="1">
    <citation type="submission" date="2016-01" db="EMBL/GenBank/DDBJ databases">
        <title>The new phylogeny of the genus Mycobacterium.</title>
        <authorList>
            <person name="Tarcisio F."/>
            <person name="Conor M."/>
            <person name="Antonella G."/>
            <person name="Elisabetta G."/>
            <person name="Giulia F.S."/>
            <person name="Sara T."/>
            <person name="Anna F."/>
            <person name="Clotilde B."/>
            <person name="Roberto B."/>
            <person name="Veronica D.S."/>
            <person name="Fabio R."/>
            <person name="Monica P."/>
            <person name="Olivier J."/>
            <person name="Enrico T."/>
            <person name="Nicola S."/>
        </authorList>
    </citation>
    <scope>NUCLEOTIDE SEQUENCE [LARGE SCALE GENOMIC DNA]</scope>
    <source>
        <strain evidence="2 3">DSM 44572</strain>
    </source>
</reference>
<keyword evidence="3" id="KW-1185">Reference proteome</keyword>
<evidence type="ECO:0000313" key="2">
    <source>
        <dbReference type="EMBL" id="ORW20486.1"/>
    </source>
</evidence>
<dbReference type="OrthoDB" id="9781757at2"/>
<dbReference type="Gene3D" id="3.10.450.50">
    <property type="match status" value="1"/>
</dbReference>
<dbReference type="SUPFAM" id="SSF54427">
    <property type="entry name" value="NTF2-like"/>
    <property type="match status" value="1"/>
</dbReference>
<dbReference type="InterPro" id="IPR013100">
    <property type="entry name" value="LEH"/>
</dbReference>
<evidence type="ECO:0000313" key="3">
    <source>
        <dbReference type="Proteomes" id="UP000193529"/>
    </source>
</evidence>
<evidence type="ECO:0000259" key="1">
    <source>
        <dbReference type="Pfam" id="PF07858"/>
    </source>
</evidence>
<dbReference type="Pfam" id="PF07858">
    <property type="entry name" value="LEH"/>
    <property type="match status" value="1"/>
</dbReference>
<feature type="domain" description="Limonene-1,2-epoxide hydrolase" evidence="1">
    <location>
        <begin position="33"/>
        <end position="121"/>
    </location>
</feature>
<proteinExistence type="predicted"/>
<accession>A0A1X1ZB08</accession>
<dbReference type="EMBL" id="LQPJ01000124">
    <property type="protein sequence ID" value="ORW20486.1"/>
    <property type="molecule type" value="Genomic_DNA"/>
</dbReference>
<organism evidence="2 3">
    <name type="scientific">Mycobacterium palustre</name>
    <dbReference type="NCBI Taxonomy" id="153971"/>
    <lineage>
        <taxon>Bacteria</taxon>
        <taxon>Bacillati</taxon>
        <taxon>Actinomycetota</taxon>
        <taxon>Actinomycetes</taxon>
        <taxon>Mycobacteriales</taxon>
        <taxon>Mycobacteriaceae</taxon>
        <taxon>Mycobacterium</taxon>
        <taxon>Mycobacterium simiae complex</taxon>
    </lineage>
</organism>
<protein>
    <submittedName>
        <fullName evidence="2">Limonene-1,2-epoxide hydrolase</fullName>
    </submittedName>
</protein>
<name>A0A1X1ZB08_9MYCO</name>
<dbReference type="STRING" id="153971.AWC19_15445"/>
<dbReference type="AlphaFoldDB" id="A0A1X1ZB08"/>
<dbReference type="Proteomes" id="UP000193529">
    <property type="component" value="Unassembled WGS sequence"/>
</dbReference>